<dbReference type="EMBL" id="BPLR01011903">
    <property type="protein sequence ID" value="GIY49857.1"/>
    <property type="molecule type" value="Genomic_DNA"/>
</dbReference>
<accession>A0AAV4TY56</accession>
<gene>
    <name evidence="2" type="ORF">CEXT_28261</name>
</gene>
<evidence type="ECO:0000313" key="2">
    <source>
        <dbReference type="EMBL" id="GIY49857.1"/>
    </source>
</evidence>
<protein>
    <submittedName>
        <fullName evidence="2">Uncharacterized protein</fullName>
    </submittedName>
</protein>
<evidence type="ECO:0000256" key="1">
    <source>
        <dbReference type="SAM" id="MobiDB-lite"/>
    </source>
</evidence>
<comment type="caution">
    <text evidence="2">The sequence shown here is derived from an EMBL/GenBank/DDBJ whole genome shotgun (WGS) entry which is preliminary data.</text>
</comment>
<dbReference type="Proteomes" id="UP001054945">
    <property type="component" value="Unassembled WGS sequence"/>
</dbReference>
<name>A0AAV4TY56_CAEEX</name>
<proteinExistence type="predicted"/>
<organism evidence="2 3">
    <name type="scientific">Caerostris extrusa</name>
    <name type="common">Bark spider</name>
    <name type="synonym">Caerostris bankana</name>
    <dbReference type="NCBI Taxonomy" id="172846"/>
    <lineage>
        <taxon>Eukaryota</taxon>
        <taxon>Metazoa</taxon>
        <taxon>Ecdysozoa</taxon>
        <taxon>Arthropoda</taxon>
        <taxon>Chelicerata</taxon>
        <taxon>Arachnida</taxon>
        <taxon>Araneae</taxon>
        <taxon>Araneomorphae</taxon>
        <taxon>Entelegynae</taxon>
        <taxon>Araneoidea</taxon>
        <taxon>Araneidae</taxon>
        <taxon>Caerostris</taxon>
    </lineage>
</organism>
<reference evidence="2 3" key="1">
    <citation type="submission" date="2021-06" db="EMBL/GenBank/DDBJ databases">
        <title>Caerostris extrusa draft genome.</title>
        <authorList>
            <person name="Kono N."/>
            <person name="Arakawa K."/>
        </authorList>
    </citation>
    <scope>NUCLEOTIDE SEQUENCE [LARGE SCALE GENOMIC DNA]</scope>
</reference>
<dbReference type="AlphaFoldDB" id="A0AAV4TY56"/>
<keyword evidence="3" id="KW-1185">Reference proteome</keyword>
<evidence type="ECO:0000313" key="3">
    <source>
        <dbReference type="Proteomes" id="UP001054945"/>
    </source>
</evidence>
<feature type="region of interest" description="Disordered" evidence="1">
    <location>
        <begin position="1"/>
        <end position="25"/>
    </location>
</feature>
<feature type="compositionally biased region" description="Basic and acidic residues" evidence="1">
    <location>
        <begin position="15"/>
        <end position="25"/>
    </location>
</feature>
<sequence length="89" mass="10207">MADMRSEPLSPLKMDSNKDQPPRERGIRLHRDMNILPEISVPEHNHLDTTPLVEINVLTDFFFPSKKKSFKILISIENLLVANKLGSIK</sequence>